<dbReference type="AlphaFoldDB" id="A0A830B7M8"/>
<gene>
    <name evidence="1" type="ORF">PHJA_000271200</name>
</gene>
<sequence length="103" mass="11657">MYLIDASVGRLRIATQNDLIKPPKTSGPTNFSNQVGFLNPSNRDLPVKNLILQRYFVDLVTGDSRTKQQATARFDDIIGQNAGAQPCRLLQQAQRWISCRRLR</sequence>
<protein>
    <submittedName>
        <fullName evidence="1">Uncharacterized protein</fullName>
    </submittedName>
</protein>
<evidence type="ECO:0000313" key="1">
    <source>
        <dbReference type="EMBL" id="GFP81279.1"/>
    </source>
</evidence>
<keyword evidence="2" id="KW-1185">Reference proteome</keyword>
<accession>A0A830B7M8</accession>
<comment type="caution">
    <text evidence="1">The sequence shown here is derived from an EMBL/GenBank/DDBJ whole genome shotgun (WGS) entry which is preliminary data.</text>
</comment>
<organism evidence="1 2">
    <name type="scientific">Phtheirospermum japonicum</name>
    <dbReference type="NCBI Taxonomy" id="374723"/>
    <lineage>
        <taxon>Eukaryota</taxon>
        <taxon>Viridiplantae</taxon>
        <taxon>Streptophyta</taxon>
        <taxon>Embryophyta</taxon>
        <taxon>Tracheophyta</taxon>
        <taxon>Spermatophyta</taxon>
        <taxon>Magnoliopsida</taxon>
        <taxon>eudicotyledons</taxon>
        <taxon>Gunneridae</taxon>
        <taxon>Pentapetalae</taxon>
        <taxon>asterids</taxon>
        <taxon>lamiids</taxon>
        <taxon>Lamiales</taxon>
        <taxon>Orobanchaceae</taxon>
        <taxon>Orobanchaceae incertae sedis</taxon>
        <taxon>Phtheirospermum</taxon>
    </lineage>
</organism>
<dbReference type="OrthoDB" id="1702147at2759"/>
<reference evidence="1" key="1">
    <citation type="submission" date="2020-07" db="EMBL/GenBank/DDBJ databases">
        <title>Ethylene signaling mediates host invasion by parasitic plants.</title>
        <authorList>
            <person name="Yoshida S."/>
        </authorList>
    </citation>
    <scope>NUCLEOTIDE SEQUENCE</scope>
    <source>
        <strain evidence="1">Okayama</strain>
    </source>
</reference>
<proteinExistence type="predicted"/>
<dbReference type="EMBL" id="BMAC01000028">
    <property type="protein sequence ID" value="GFP81279.1"/>
    <property type="molecule type" value="Genomic_DNA"/>
</dbReference>
<name>A0A830B7M8_9LAMI</name>
<evidence type="ECO:0000313" key="2">
    <source>
        <dbReference type="Proteomes" id="UP000653305"/>
    </source>
</evidence>
<dbReference type="Proteomes" id="UP000653305">
    <property type="component" value="Unassembled WGS sequence"/>
</dbReference>